<evidence type="ECO:0000256" key="11">
    <source>
        <dbReference type="ARBA" id="ARBA00022801"/>
    </source>
</evidence>
<dbReference type="Gene3D" id="3.40.140.10">
    <property type="entry name" value="Cytidine Deaminase, domain 2"/>
    <property type="match status" value="2"/>
</dbReference>
<dbReference type="SUPFAM" id="SSF55729">
    <property type="entry name" value="Acyl-CoA N-acyltransferases (Nat)"/>
    <property type="match status" value="1"/>
</dbReference>
<feature type="region of interest" description="Disordered" evidence="20">
    <location>
        <begin position="1"/>
        <end position="72"/>
    </location>
</feature>
<dbReference type="InterPro" id="IPR016181">
    <property type="entry name" value="Acyl_CoA_acyltransferase"/>
</dbReference>
<name>S7PKW6_MYOBR</name>
<keyword evidence="13" id="KW-0333">Golgi apparatus</keyword>
<keyword evidence="8 23" id="KW-0808">Transferase</keyword>
<evidence type="ECO:0000256" key="5">
    <source>
        <dbReference type="ARBA" id="ARBA00006048"/>
    </source>
</evidence>
<evidence type="ECO:0000256" key="19">
    <source>
        <dbReference type="ARBA" id="ARBA00069869"/>
    </source>
</evidence>
<feature type="compositionally biased region" description="Basic and acidic residues" evidence="20">
    <location>
        <begin position="1"/>
        <end position="13"/>
    </location>
</feature>
<comment type="cofactor">
    <cofactor evidence="1">
        <name>Zn(2+)</name>
        <dbReference type="ChEBI" id="CHEBI:29105"/>
    </cofactor>
</comment>
<dbReference type="GO" id="GO:0005634">
    <property type="term" value="C:nucleus"/>
    <property type="evidence" value="ECO:0007669"/>
    <property type="project" value="TreeGrafter"/>
</dbReference>
<dbReference type="GO" id="GO:0051607">
    <property type="term" value="P:defense response to virus"/>
    <property type="evidence" value="ECO:0007669"/>
    <property type="project" value="TreeGrafter"/>
</dbReference>
<dbReference type="GO" id="GO:0016554">
    <property type="term" value="P:cytidine to uridine editing"/>
    <property type="evidence" value="ECO:0007669"/>
    <property type="project" value="TreeGrafter"/>
</dbReference>
<dbReference type="AlphaFoldDB" id="S7PKW6"/>
<dbReference type="Pfam" id="PF00583">
    <property type="entry name" value="Acetyltransf_1"/>
    <property type="match status" value="1"/>
</dbReference>
<evidence type="ECO:0000256" key="20">
    <source>
        <dbReference type="SAM" id="MobiDB-lite"/>
    </source>
</evidence>
<dbReference type="CDD" id="cd01283">
    <property type="entry name" value="cytidine_deaminase"/>
    <property type="match status" value="2"/>
</dbReference>
<dbReference type="FunFam" id="3.40.630.30:FF:000031">
    <property type="entry name" value="Glucosamine 6-phosphate N-acetyltransferase"/>
    <property type="match status" value="1"/>
</dbReference>
<comment type="pathway">
    <text evidence="4">Nucleotide-sugar biosynthesis; UDP-N-acetyl-alpha-D-glucosamine biosynthesis; N-acetyl-alpha-D-glucosamine 1-phosphate from alpha-D-glucosamine 6-phosphate (route I): step 1/2.</text>
</comment>
<protein>
    <recommendedName>
        <fullName evidence="19">Glucosamine 6-phosphate N-acetyltransferase</fullName>
        <ecNumber evidence="7">2.3.1.4</ecNumber>
    </recommendedName>
    <alternativeName>
        <fullName evidence="16">Phosphoglucosamine acetylase</fullName>
    </alternativeName>
    <alternativeName>
        <fullName evidence="17">Phosphoglucosamine transacetylase</fullName>
    </alternativeName>
</protein>
<dbReference type="EMBL" id="KE162515">
    <property type="protein sequence ID" value="EPQ08757.1"/>
    <property type="molecule type" value="Genomic_DNA"/>
</dbReference>
<dbReference type="GO" id="GO:0000932">
    <property type="term" value="C:P-body"/>
    <property type="evidence" value="ECO:0007669"/>
    <property type="project" value="TreeGrafter"/>
</dbReference>
<dbReference type="PROSITE" id="PS00903">
    <property type="entry name" value="CYT_DCMP_DEAMINASES_1"/>
    <property type="match status" value="1"/>
</dbReference>
<keyword evidence="10" id="KW-0967">Endosome</keyword>
<dbReference type="Gene3D" id="3.40.630.30">
    <property type="match status" value="1"/>
</dbReference>
<keyword evidence="14" id="KW-0472">Membrane</keyword>
<dbReference type="GO" id="GO:0045869">
    <property type="term" value="P:negative regulation of single stranded viral RNA replication via double stranded DNA intermediate"/>
    <property type="evidence" value="ECO:0007669"/>
    <property type="project" value="TreeGrafter"/>
</dbReference>
<feature type="domain" description="CMP/dCMP-type deaminase" evidence="22">
    <location>
        <begin position="127"/>
        <end position="242"/>
    </location>
</feature>
<feature type="domain" description="CMP/dCMP-type deaminase" evidence="22">
    <location>
        <begin position="252"/>
        <end position="376"/>
    </location>
</feature>
<dbReference type="EC" id="2.3.1.4" evidence="7"/>
<evidence type="ECO:0000259" key="21">
    <source>
        <dbReference type="PROSITE" id="PS51186"/>
    </source>
</evidence>
<feature type="compositionally biased region" description="Basic and acidic residues" evidence="20">
    <location>
        <begin position="55"/>
        <end position="72"/>
    </location>
</feature>
<dbReference type="eggNOG" id="KOG4075">
    <property type="taxonomic scope" value="Eukaryota"/>
</dbReference>
<evidence type="ECO:0000256" key="4">
    <source>
        <dbReference type="ARBA" id="ARBA00004832"/>
    </source>
</evidence>
<dbReference type="InterPro" id="IPR016192">
    <property type="entry name" value="APOBEC/CMP_deaminase_Zn-bd"/>
</dbReference>
<evidence type="ECO:0000259" key="22">
    <source>
        <dbReference type="PROSITE" id="PS51747"/>
    </source>
</evidence>
<evidence type="ECO:0000256" key="3">
    <source>
        <dbReference type="ARBA" id="ARBA00004481"/>
    </source>
</evidence>
<dbReference type="InterPro" id="IPR050610">
    <property type="entry name" value="APOBEC_Cyt_Deaminase"/>
</dbReference>
<feature type="compositionally biased region" description="Polar residues" evidence="20">
    <location>
        <begin position="16"/>
        <end position="25"/>
    </location>
</feature>
<dbReference type="GO" id="GO:0004343">
    <property type="term" value="F:glucosamine 6-phosphate N-acetyltransferase activity"/>
    <property type="evidence" value="ECO:0007669"/>
    <property type="project" value="UniProtKB-EC"/>
</dbReference>
<dbReference type="Pfam" id="PF18772">
    <property type="entry name" value="APOBEC2"/>
    <property type="match status" value="1"/>
</dbReference>
<keyword evidence="15" id="KW-0012">Acyltransferase</keyword>
<dbReference type="PROSITE" id="PS51747">
    <property type="entry name" value="CYT_DCMP_DEAMINASES_2"/>
    <property type="match status" value="2"/>
</dbReference>
<evidence type="ECO:0000256" key="1">
    <source>
        <dbReference type="ARBA" id="ARBA00001947"/>
    </source>
</evidence>
<accession>S7PKW6</accession>
<dbReference type="GO" id="GO:0003723">
    <property type="term" value="F:RNA binding"/>
    <property type="evidence" value="ECO:0007669"/>
    <property type="project" value="TreeGrafter"/>
</dbReference>
<evidence type="ECO:0000256" key="15">
    <source>
        <dbReference type="ARBA" id="ARBA00023315"/>
    </source>
</evidence>
<evidence type="ECO:0000256" key="14">
    <source>
        <dbReference type="ARBA" id="ARBA00023136"/>
    </source>
</evidence>
<comment type="subunit">
    <text evidence="6">Homodimer.</text>
</comment>
<dbReference type="PANTHER" id="PTHR13857:SF45">
    <property type="entry name" value="DNA DC-DU-EDITING ENZYME APOBEC-3F"/>
    <property type="match status" value="1"/>
</dbReference>
<proteinExistence type="inferred from homology"/>
<keyword evidence="12" id="KW-0862">Zinc</keyword>
<reference evidence="23 24" key="1">
    <citation type="journal article" date="2013" name="Nat. Commun.">
        <title>Genome analysis reveals insights into physiology and longevity of the Brandt's bat Myotis brandtii.</title>
        <authorList>
            <person name="Seim I."/>
            <person name="Fang X."/>
            <person name="Xiong Z."/>
            <person name="Lobanov A.V."/>
            <person name="Huang Z."/>
            <person name="Ma S."/>
            <person name="Feng Y."/>
            <person name="Turanov A.A."/>
            <person name="Zhu Y."/>
            <person name="Lenz T.L."/>
            <person name="Gerashchenko M.V."/>
            <person name="Fan D."/>
            <person name="Hee Yim S."/>
            <person name="Yao X."/>
            <person name="Jordan D."/>
            <person name="Xiong Y."/>
            <person name="Ma Y."/>
            <person name="Lyapunov A.N."/>
            <person name="Chen G."/>
            <person name="Kulakova O.I."/>
            <person name="Sun Y."/>
            <person name="Lee S.G."/>
            <person name="Bronson R.T."/>
            <person name="Moskalev A.A."/>
            <person name="Sunyaev S.R."/>
            <person name="Zhang G."/>
            <person name="Krogh A."/>
            <person name="Wang J."/>
            <person name="Gladyshev V.N."/>
        </authorList>
    </citation>
    <scope>NUCLEOTIDE SEQUENCE [LARGE SCALE GENOMIC DNA]</scope>
</reference>
<evidence type="ECO:0000256" key="12">
    <source>
        <dbReference type="ARBA" id="ARBA00022833"/>
    </source>
</evidence>
<dbReference type="Proteomes" id="UP000052978">
    <property type="component" value="Unassembled WGS sequence"/>
</dbReference>
<feature type="domain" description="N-acetyltransferase" evidence="21">
    <location>
        <begin position="433"/>
        <end position="578"/>
    </location>
</feature>
<dbReference type="GO" id="GO:0000139">
    <property type="term" value="C:Golgi membrane"/>
    <property type="evidence" value="ECO:0007669"/>
    <property type="project" value="UniProtKB-SubCell"/>
</dbReference>
<evidence type="ECO:0000313" key="23">
    <source>
        <dbReference type="EMBL" id="EPQ08757.1"/>
    </source>
</evidence>
<keyword evidence="11" id="KW-0378">Hydrolase</keyword>
<gene>
    <name evidence="23" type="ORF">D623_10018089</name>
</gene>
<evidence type="ECO:0000256" key="16">
    <source>
        <dbReference type="ARBA" id="ARBA00030011"/>
    </source>
</evidence>
<evidence type="ECO:0000256" key="13">
    <source>
        <dbReference type="ARBA" id="ARBA00023034"/>
    </source>
</evidence>
<comment type="similarity">
    <text evidence="5">Belongs to the acetyltransferase family. GNA1 subfamily.</text>
</comment>
<evidence type="ECO:0000256" key="9">
    <source>
        <dbReference type="ARBA" id="ARBA00022723"/>
    </source>
</evidence>
<evidence type="ECO:0000256" key="10">
    <source>
        <dbReference type="ARBA" id="ARBA00022753"/>
    </source>
</evidence>
<dbReference type="Pfam" id="PF18778">
    <property type="entry name" value="NAD1"/>
    <property type="match status" value="1"/>
</dbReference>
<dbReference type="PROSITE" id="PS51186">
    <property type="entry name" value="GNAT"/>
    <property type="match status" value="1"/>
</dbReference>
<evidence type="ECO:0000256" key="18">
    <source>
        <dbReference type="ARBA" id="ARBA00048964"/>
    </source>
</evidence>
<evidence type="ECO:0000256" key="2">
    <source>
        <dbReference type="ARBA" id="ARBA00004395"/>
    </source>
</evidence>
<comment type="subcellular location">
    <subcellularLocation>
        <location evidence="3">Endosome membrane</location>
        <topology evidence="3">Peripheral membrane protein</topology>
    </subcellularLocation>
    <subcellularLocation>
        <location evidence="2">Golgi apparatus membrane</location>
        <topology evidence="2">Peripheral membrane protein</topology>
    </subcellularLocation>
</comment>
<comment type="catalytic activity">
    <reaction evidence="18">
        <text>D-glucosamine 6-phosphate + acetyl-CoA = N-acetyl-D-glucosamine 6-phosphate + CoA + H(+)</text>
        <dbReference type="Rhea" id="RHEA:10292"/>
        <dbReference type="ChEBI" id="CHEBI:15378"/>
        <dbReference type="ChEBI" id="CHEBI:57287"/>
        <dbReference type="ChEBI" id="CHEBI:57288"/>
        <dbReference type="ChEBI" id="CHEBI:57513"/>
        <dbReference type="ChEBI" id="CHEBI:58725"/>
        <dbReference type="EC" id="2.3.1.4"/>
    </reaction>
</comment>
<evidence type="ECO:0000313" key="24">
    <source>
        <dbReference type="Proteomes" id="UP000052978"/>
    </source>
</evidence>
<dbReference type="GO" id="GO:0008270">
    <property type="term" value="F:zinc ion binding"/>
    <property type="evidence" value="ECO:0007669"/>
    <property type="project" value="InterPro"/>
</dbReference>
<evidence type="ECO:0000256" key="7">
    <source>
        <dbReference type="ARBA" id="ARBA00012703"/>
    </source>
</evidence>
<evidence type="ECO:0000256" key="6">
    <source>
        <dbReference type="ARBA" id="ARBA00011738"/>
    </source>
</evidence>
<dbReference type="InterPro" id="IPR002125">
    <property type="entry name" value="CMP_dCMP_dom"/>
</dbReference>
<dbReference type="PANTHER" id="PTHR13857">
    <property type="entry name" value="MRNA EDITING ENZYME"/>
    <property type="match status" value="1"/>
</dbReference>
<sequence>MEVISARESEKLRASNWENRLTPGTQRAGGRGARSEGMCAGGLEQGSGSARKTQSQHEEMQQRNKDEKETKKVLRKHEIKQWDTLKLRRTEVMGKSHGKANFHLNPVRRFRPKCFYFHFKNCPDHGGRNGCYLCYEVKRTQRGLPLDVGTGVFENEFYPKKPKHTEICFLNWFKTQPAFLAQNLSREEKYHVTWFMSWSPCFQCARQVVEFLKDHEYVQLSIFVARLYYSSRPEYQQGLRSLQGAGAQVAIMTPDDFAYCRKVFVHDPHKPFRYWKGIYINSCSLSKTLEDILRLHPGHAELCFLDWFREKVLFPDEIRCPDAQYHVTWYISWSPCFECAEQVADFLNENENVDLSISAARLYLCEDEDEQGLQDLVATGAKVAMMAPEDLTAKMVPDETPMFDPSLLQEVDWSLNTATFSPAISPTSPGEGLVLRPLCTADLNRGFIKVLGQLTETGVVNPEQFMKSFEHMKKSGDYYVTVVEDVTLGQIVATATLIIEHKFTHSCAKRGRVEDVVVSDECRGKQLGKLLLSTLTLLSKKLNCYKITLECLPQNSGFYKKFGYTVSEENYMCQRFLK</sequence>
<organism evidence="23 24">
    <name type="scientific">Myotis brandtii</name>
    <name type="common">Brandt's bat</name>
    <dbReference type="NCBI Taxonomy" id="109478"/>
    <lineage>
        <taxon>Eukaryota</taxon>
        <taxon>Metazoa</taxon>
        <taxon>Chordata</taxon>
        <taxon>Craniata</taxon>
        <taxon>Vertebrata</taxon>
        <taxon>Euteleostomi</taxon>
        <taxon>Mammalia</taxon>
        <taxon>Eutheria</taxon>
        <taxon>Laurasiatheria</taxon>
        <taxon>Chiroptera</taxon>
        <taxon>Yangochiroptera</taxon>
        <taxon>Vespertilionidae</taxon>
        <taxon>Myotis</taxon>
    </lineage>
</organism>
<dbReference type="GO" id="GO:0004126">
    <property type="term" value="F:cytidine deaminase activity"/>
    <property type="evidence" value="ECO:0007669"/>
    <property type="project" value="TreeGrafter"/>
</dbReference>
<evidence type="ECO:0000256" key="17">
    <source>
        <dbReference type="ARBA" id="ARBA00030832"/>
    </source>
</evidence>
<dbReference type="GO" id="GO:0010008">
    <property type="term" value="C:endosome membrane"/>
    <property type="evidence" value="ECO:0007669"/>
    <property type="project" value="UniProtKB-SubCell"/>
</dbReference>
<dbReference type="InterPro" id="IPR000182">
    <property type="entry name" value="GNAT_dom"/>
</dbReference>
<dbReference type="GO" id="GO:0070383">
    <property type="term" value="P:DNA cytosine deamination"/>
    <property type="evidence" value="ECO:0007669"/>
    <property type="project" value="TreeGrafter"/>
</dbReference>
<keyword evidence="24" id="KW-1185">Reference proteome</keyword>
<keyword evidence="9" id="KW-0479">Metal-binding</keyword>
<evidence type="ECO:0000256" key="8">
    <source>
        <dbReference type="ARBA" id="ARBA00022679"/>
    </source>
</evidence>